<dbReference type="NCBIfam" id="TIGR00762">
    <property type="entry name" value="DegV"/>
    <property type="match status" value="1"/>
</dbReference>
<dbReference type="Proteomes" id="UP000051859">
    <property type="component" value="Unassembled WGS sequence"/>
</dbReference>
<dbReference type="GO" id="GO:0008289">
    <property type="term" value="F:lipid binding"/>
    <property type="evidence" value="ECO:0007669"/>
    <property type="project" value="UniProtKB-KW"/>
</dbReference>
<dbReference type="Gene3D" id="3.40.50.10170">
    <property type="match status" value="1"/>
</dbReference>
<dbReference type="PATRIC" id="fig|331679.3.peg.795"/>
<dbReference type="Gene3D" id="3.30.1180.10">
    <property type="match status" value="1"/>
</dbReference>
<evidence type="ECO:0000313" key="3">
    <source>
        <dbReference type="EMBL" id="KRN94999.1"/>
    </source>
</evidence>
<evidence type="ECO:0008006" key="5">
    <source>
        <dbReference type="Google" id="ProtNLM"/>
    </source>
</evidence>
<dbReference type="PANTHER" id="PTHR33434:SF2">
    <property type="entry name" value="FATTY ACID-BINDING PROTEIN TM_1468"/>
    <property type="match status" value="1"/>
</dbReference>
<dbReference type="InterPro" id="IPR043168">
    <property type="entry name" value="DegV_C"/>
</dbReference>
<gene>
    <name evidence="3" type="ORF">IV81_GL000788</name>
</gene>
<comment type="function">
    <text evidence="1">May bind long-chain fatty acids, such as palmitate, and may play a role in lipid transport or fatty acid metabolism.</text>
</comment>
<protein>
    <recommendedName>
        <fullName evidence="5">DegV family protein</fullName>
    </recommendedName>
</protein>
<dbReference type="EMBL" id="JQBX01000002">
    <property type="protein sequence ID" value="KRN94999.1"/>
    <property type="molecule type" value="Genomic_DNA"/>
</dbReference>
<keyword evidence="4" id="KW-1185">Reference proteome</keyword>
<dbReference type="InterPro" id="IPR003797">
    <property type="entry name" value="DegV"/>
</dbReference>
<dbReference type="InterPro" id="IPR050270">
    <property type="entry name" value="DegV_domain_contain"/>
</dbReference>
<evidence type="ECO:0000256" key="1">
    <source>
        <dbReference type="ARBA" id="ARBA00003238"/>
    </source>
</evidence>
<sequence length="293" mass="32232">MNGAINMINKKVAVLVDSCSDVPKEVINKEFFEMIPMEVFFGDEEYQDRVNIEPDEFYQKLLTENLVPTTSSPKGEFISEAFENLIARGYTQVVAICISSGLSGTAQQVEIYAEEFPQLQVKVIDTKNIGIASGFAAIRASELIEDGLEFDKIIEEVQRVVKQTKVFFYVPTLKYLVAGGRIGRVAGLVGSIINLKPIISCDEHGIYYPVAKARGEKKAVGKMLQLVDDTIGNAQNFNLAVVHGMNPSLMETISKEFKNKYPNVDKFYNGDISPALGVHTGPGLIGIGVQIID</sequence>
<accession>A0A0R2L8F4</accession>
<evidence type="ECO:0000313" key="4">
    <source>
        <dbReference type="Proteomes" id="UP000051859"/>
    </source>
</evidence>
<reference evidence="3 4" key="1">
    <citation type="journal article" date="2015" name="Genome Announc.">
        <title>Expanding the biotechnology potential of lactobacilli through comparative genomics of 213 strains and associated genera.</title>
        <authorList>
            <person name="Sun Z."/>
            <person name="Harris H.M."/>
            <person name="McCann A."/>
            <person name="Guo C."/>
            <person name="Argimon S."/>
            <person name="Zhang W."/>
            <person name="Yang X."/>
            <person name="Jeffery I.B."/>
            <person name="Cooney J.C."/>
            <person name="Kagawa T.F."/>
            <person name="Liu W."/>
            <person name="Song Y."/>
            <person name="Salvetti E."/>
            <person name="Wrobel A."/>
            <person name="Rasinkangas P."/>
            <person name="Parkhill J."/>
            <person name="Rea M.C."/>
            <person name="O'Sullivan O."/>
            <person name="Ritari J."/>
            <person name="Douillard F.P."/>
            <person name="Paul Ross R."/>
            <person name="Yang R."/>
            <person name="Briner A.E."/>
            <person name="Felis G.E."/>
            <person name="de Vos W.M."/>
            <person name="Barrangou R."/>
            <person name="Klaenhammer T.R."/>
            <person name="Caufield P.W."/>
            <person name="Cui Y."/>
            <person name="Zhang H."/>
            <person name="O'Toole P.W."/>
        </authorList>
    </citation>
    <scope>NUCLEOTIDE SEQUENCE [LARGE SCALE GENOMIC DNA]</scope>
    <source>
        <strain evidence="3 4">DSM 18001</strain>
    </source>
</reference>
<dbReference type="Pfam" id="PF02645">
    <property type="entry name" value="DegV"/>
    <property type="match status" value="1"/>
</dbReference>
<organism evidence="3 4">
    <name type="scientific">Pediococcus stilesii</name>
    <dbReference type="NCBI Taxonomy" id="331679"/>
    <lineage>
        <taxon>Bacteria</taxon>
        <taxon>Bacillati</taxon>
        <taxon>Bacillota</taxon>
        <taxon>Bacilli</taxon>
        <taxon>Lactobacillales</taxon>
        <taxon>Lactobacillaceae</taxon>
        <taxon>Pediococcus</taxon>
    </lineage>
</organism>
<dbReference type="PANTHER" id="PTHR33434">
    <property type="entry name" value="DEGV DOMAIN-CONTAINING PROTEIN DR_1986-RELATED"/>
    <property type="match status" value="1"/>
</dbReference>
<evidence type="ECO:0000256" key="2">
    <source>
        <dbReference type="ARBA" id="ARBA00023121"/>
    </source>
</evidence>
<name>A0A0R2L8F4_9LACO</name>
<keyword evidence="2" id="KW-0446">Lipid-binding</keyword>
<proteinExistence type="predicted"/>
<dbReference type="SUPFAM" id="SSF82549">
    <property type="entry name" value="DAK1/DegV-like"/>
    <property type="match status" value="1"/>
</dbReference>
<dbReference type="PROSITE" id="PS51482">
    <property type="entry name" value="DEGV"/>
    <property type="match status" value="1"/>
</dbReference>
<dbReference type="STRING" id="331679.IV81_GL000788"/>
<dbReference type="AlphaFoldDB" id="A0A0R2L8F4"/>
<comment type="caution">
    <text evidence="3">The sequence shown here is derived from an EMBL/GenBank/DDBJ whole genome shotgun (WGS) entry which is preliminary data.</text>
</comment>